<feature type="transmembrane region" description="Helical" evidence="1">
    <location>
        <begin position="147"/>
        <end position="165"/>
    </location>
</feature>
<dbReference type="EMBL" id="CP123751">
    <property type="protein sequence ID" value="WHQ79984.1"/>
    <property type="molecule type" value="Genomic_DNA"/>
</dbReference>
<dbReference type="RefSeq" id="WP_010688361.1">
    <property type="nucleotide sequence ID" value="NZ_CAJKXD010000004.1"/>
</dbReference>
<evidence type="ECO:0000256" key="1">
    <source>
        <dbReference type="SAM" id="Phobius"/>
    </source>
</evidence>
<proteinExistence type="predicted"/>
<feature type="transmembrane region" description="Helical" evidence="1">
    <location>
        <begin position="92"/>
        <end position="108"/>
    </location>
</feature>
<dbReference type="Gene3D" id="1.10.1900.10">
    <property type="entry name" value="c-terminal domain of poly(a) binding protein"/>
    <property type="match status" value="1"/>
</dbReference>
<dbReference type="PANTHER" id="PTHR41307">
    <property type="entry name" value="MEMBRANE PROTEIN-RELATED"/>
    <property type="match status" value="1"/>
</dbReference>
<keyword evidence="1" id="KW-0812">Transmembrane</keyword>
<feature type="transmembrane region" description="Helical" evidence="1">
    <location>
        <begin position="114"/>
        <end position="135"/>
    </location>
</feature>
<accession>A0AAJ6FMF2</accession>
<sequence length="255" mass="29293">MELLSEQNNHLREKLTPENRKYYEKLLLYLRAKGKDEVVTEEILLEILQDMLEAQAEGQTAQQYFGTDPKMAADELLTEINADKQTNLKEKLSLSVFIFCLLTLLAFMHTEIDLVEYVIEIVGMVILLNIMLTLLGNDAFNRVPWRSYLGTGVAFMIYLGVLLLSDHFTPKTLIYPLGPTILWGIGLLFVIYLGLYFKWPDYFRSGLFYIVALAFVATLVHLPLTSNIFQTLWGQVSLMVVFALILTFKAFKFKK</sequence>
<organism evidence="3 5">
    <name type="scientific">Ligilactobacillus animalis</name>
    <dbReference type="NCBI Taxonomy" id="1605"/>
    <lineage>
        <taxon>Bacteria</taxon>
        <taxon>Bacillati</taxon>
        <taxon>Bacillota</taxon>
        <taxon>Bacilli</taxon>
        <taxon>Lactobacillales</taxon>
        <taxon>Lactobacillaceae</taxon>
        <taxon>Ligilactobacillus</taxon>
    </lineage>
</organism>
<reference evidence="3" key="2">
    <citation type="submission" date="2023-04" db="EMBL/GenBank/DDBJ databases">
        <title>Four porcine-derived lactic acid bacteria strains analyses and their evaluation as potential probiotics based on genomics.</title>
        <authorList>
            <person name="Niu D."/>
        </authorList>
    </citation>
    <scope>NUCLEOTIDE SEQUENCE</scope>
    <source>
        <strain evidence="3">ZSB1</strain>
    </source>
</reference>
<protein>
    <submittedName>
        <fullName evidence="3">DUF1129 family protein</fullName>
    </submittedName>
</protein>
<dbReference type="Pfam" id="PF06570">
    <property type="entry name" value="DUF1129"/>
    <property type="match status" value="1"/>
</dbReference>
<evidence type="ECO:0000313" key="2">
    <source>
        <dbReference type="EMBL" id="KDA45687.1"/>
    </source>
</evidence>
<dbReference type="InterPro" id="IPR009214">
    <property type="entry name" value="DUF1129"/>
</dbReference>
<dbReference type="PANTHER" id="PTHR41307:SF1">
    <property type="entry name" value="MEMBRANE PROTEIN"/>
    <property type="match status" value="1"/>
</dbReference>
<name>A0AAJ6FMF2_9LACO</name>
<feature type="transmembrane region" description="Helical" evidence="1">
    <location>
        <begin position="232"/>
        <end position="251"/>
    </location>
</feature>
<dbReference type="EMBL" id="JMHU01000014">
    <property type="protein sequence ID" value="KDA45687.1"/>
    <property type="molecule type" value="Genomic_DNA"/>
</dbReference>
<dbReference type="Proteomes" id="UP000027129">
    <property type="component" value="Unassembled WGS sequence"/>
</dbReference>
<dbReference type="AlphaFoldDB" id="A0AAJ6FMF2"/>
<evidence type="ECO:0000313" key="4">
    <source>
        <dbReference type="Proteomes" id="UP000027129"/>
    </source>
</evidence>
<evidence type="ECO:0000313" key="5">
    <source>
        <dbReference type="Proteomes" id="UP001238155"/>
    </source>
</evidence>
<dbReference type="SUPFAM" id="SSF158560">
    <property type="entry name" value="BH3980-like"/>
    <property type="match status" value="1"/>
</dbReference>
<keyword evidence="4" id="KW-1185">Reference proteome</keyword>
<reference evidence="2 4" key="1">
    <citation type="submission" date="2014-04" db="EMBL/GenBank/DDBJ databases">
        <title>Draft Genome Sequence of Lactobacillus animalis 381-IL-28.</title>
        <authorList>
            <person name="Sturino J.M."/>
            <person name="Rajendran M."/>
            <person name="Altermann E."/>
        </authorList>
    </citation>
    <scope>NUCLEOTIDE SEQUENCE [LARGE SCALE GENOMIC DNA]</scope>
    <source>
        <strain evidence="2 4">381-IL-28</strain>
    </source>
</reference>
<evidence type="ECO:0000313" key="3">
    <source>
        <dbReference type="EMBL" id="WHQ79984.1"/>
    </source>
</evidence>
<feature type="transmembrane region" description="Helical" evidence="1">
    <location>
        <begin position="207"/>
        <end position="226"/>
    </location>
</feature>
<feature type="transmembrane region" description="Helical" evidence="1">
    <location>
        <begin position="177"/>
        <end position="195"/>
    </location>
</feature>
<keyword evidence="1" id="KW-1133">Transmembrane helix</keyword>
<dbReference type="Proteomes" id="UP001238155">
    <property type="component" value="Chromosome"/>
</dbReference>
<gene>
    <name evidence="2" type="ORF">Lani381_1312</name>
    <name evidence="3" type="ORF">QFF56_08620</name>
</gene>
<keyword evidence="1" id="KW-0472">Membrane</keyword>